<evidence type="ECO:0000256" key="1">
    <source>
        <dbReference type="ARBA" id="ARBA00023268"/>
    </source>
</evidence>
<dbReference type="InterPro" id="IPR043128">
    <property type="entry name" value="Rev_trsase/Diguanyl_cyclase"/>
</dbReference>
<dbReference type="Proteomes" id="UP000015106">
    <property type="component" value="Chromosome 4"/>
</dbReference>
<feature type="domain" description="Reverse transcriptase" evidence="2">
    <location>
        <begin position="2"/>
        <end position="181"/>
    </location>
</feature>
<dbReference type="InterPro" id="IPR041577">
    <property type="entry name" value="RT_RNaseH_2"/>
</dbReference>
<evidence type="ECO:0000259" key="2">
    <source>
        <dbReference type="PROSITE" id="PS50878"/>
    </source>
</evidence>
<evidence type="ECO:0000313" key="3">
    <source>
        <dbReference type="EnsemblPlants" id="TuG1812G0400001622.01.T01.cds288829"/>
    </source>
</evidence>
<name>A0A8R7U829_TRIUA</name>
<dbReference type="PROSITE" id="PS50878">
    <property type="entry name" value="RT_POL"/>
    <property type="match status" value="1"/>
</dbReference>
<dbReference type="Pfam" id="PF00078">
    <property type="entry name" value="RVT_1"/>
    <property type="match status" value="1"/>
</dbReference>
<dbReference type="GO" id="GO:0003824">
    <property type="term" value="F:catalytic activity"/>
    <property type="evidence" value="ECO:0007669"/>
    <property type="project" value="UniProtKB-KW"/>
</dbReference>
<dbReference type="SUPFAM" id="SSF56672">
    <property type="entry name" value="DNA/RNA polymerases"/>
    <property type="match status" value="1"/>
</dbReference>
<dbReference type="Gramene" id="TuG1812G0400001622.01.T01">
    <property type="protein sequence ID" value="TuG1812G0400001622.01.T01.cds288829"/>
    <property type="gene ID" value="TuG1812G0400001622.01"/>
</dbReference>
<keyword evidence="1" id="KW-0511">Multifunctional enzyme</keyword>
<dbReference type="InterPro" id="IPR043502">
    <property type="entry name" value="DNA/RNA_pol_sf"/>
</dbReference>
<dbReference type="CDD" id="cd09274">
    <property type="entry name" value="RNase_HI_RT_Ty3"/>
    <property type="match status" value="1"/>
</dbReference>
<dbReference type="Pfam" id="PF17919">
    <property type="entry name" value="RT_RNaseH_2"/>
    <property type="match status" value="1"/>
</dbReference>
<proteinExistence type="predicted"/>
<dbReference type="EnsemblPlants" id="TuG1812G0400001622.01.T01">
    <property type="protein sequence ID" value="TuG1812G0400001622.01.T01.cds288829"/>
    <property type="gene ID" value="TuG1812G0400001622.01"/>
</dbReference>
<reference evidence="3" key="2">
    <citation type="submission" date="2018-03" db="EMBL/GenBank/DDBJ databases">
        <title>The Triticum urartu genome reveals the dynamic nature of wheat genome evolution.</title>
        <authorList>
            <person name="Ling H."/>
            <person name="Ma B."/>
            <person name="Shi X."/>
            <person name="Liu H."/>
            <person name="Dong L."/>
            <person name="Sun H."/>
            <person name="Cao Y."/>
            <person name="Gao Q."/>
            <person name="Zheng S."/>
            <person name="Li Y."/>
            <person name="Yu Y."/>
            <person name="Du H."/>
            <person name="Qi M."/>
            <person name="Li Y."/>
            <person name="Yu H."/>
            <person name="Cui Y."/>
            <person name="Wang N."/>
            <person name="Chen C."/>
            <person name="Wu H."/>
            <person name="Zhao Y."/>
            <person name="Zhang J."/>
            <person name="Li Y."/>
            <person name="Zhou W."/>
            <person name="Zhang B."/>
            <person name="Hu W."/>
            <person name="Eijk M."/>
            <person name="Tang J."/>
            <person name="Witsenboer H."/>
            <person name="Zhao S."/>
            <person name="Li Z."/>
            <person name="Zhang A."/>
            <person name="Wang D."/>
            <person name="Liang C."/>
        </authorList>
    </citation>
    <scope>NUCLEOTIDE SEQUENCE [LARGE SCALE GENOMIC DNA]</scope>
    <source>
        <strain evidence="3">cv. G1812</strain>
    </source>
</reference>
<accession>A0A8R7U829</accession>
<dbReference type="AlphaFoldDB" id="A0A8R7U829"/>
<reference evidence="4" key="1">
    <citation type="journal article" date="2013" name="Nature">
        <title>Draft genome of the wheat A-genome progenitor Triticum urartu.</title>
        <authorList>
            <person name="Ling H.Q."/>
            <person name="Zhao S."/>
            <person name="Liu D."/>
            <person name="Wang J."/>
            <person name="Sun H."/>
            <person name="Zhang C."/>
            <person name="Fan H."/>
            <person name="Li D."/>
            <person name="Dong L."/>
            <person name="Tao Y."/>
            <person name="Gao C."/>
            <person name="Wu H."/>
            <person name="Li Y."/>
            <person name="Cui Y."/>
            <person name="Guo X."/>
            <person name="Zheng S."/>
            <person name="Wang B."/>
            <person name="Yu K."/>
            <person name="Liang Q."/>
            <person name="Yang W."/>
            <person name="Lou X."/>
            <person name="Chen J."/>
            <person name="Feng M."/>
            <person name="Jian J."/>
            <person name="Zhang X."/>
            <person name="Luo G."/>
            <person name="Jiang Y."/>
            <person name="Liu J."/>
            <person name="Wang Z."/>
            <person name="Sha Y."/>
            <person name="Zhang B."/>
            <person name="Wu H."/>
            <person name="Tang D."/>
            <person name="Shen Q."/>
            <person name="Xue P."/>
            <person name="Zou S."/>
            <person name="Wang X."/>
            <person name="Liu X."/>
            <person name="Wang F."/>
            <person name="Yang Y."/>
            <person name="An X."/>
            <person name="Dong Z."/>
            <person name="Zhang K."/>
            <person name="Zhang X."/>
            <person name="Luo M.C."/>
            <person name="Dvorak J."/>
            <person name="Tong Y."/>
            <person name="Wang J."/>
            <person name="Yang H."/>
            <person name="Li Z."/>
            <person name="Wang D."/>
            <person name="Zhang A."/>
            <person name="Wang J."/>
        </authorList>
    </citation>
    <scope>NUCLEOTIDE SEQUENCE</scope>
    <source>
        <strain evidence="4">cv. G1812</strain>
    </source>
</reference>
<reference evidence="3" key="3">
    <citation type="submission" date="2022-06" db="UniProtKB">
        <authorList>
            <consortium name="EnsemblPlants"/>
        </authorList>
    </citation>
    <scope>IDENTIFICATION</scope>
</reference>
<dbReference type="PANTHER" id="PTHR37984">
    <property type="entry name" value="PROTEIN CBG26694"/>
    <property type="match status" value="1"/>
</dbReference>
<dbReference type="InterPro" id="IPR050951">
    <property type="entry name" value="Retrovirus_Pol_polyprotein"/>
</dbReference>
<dbReference type="InterPro" id="IPR000477">
    <property type="entry name" value="RT_dom"/>
</dbReference>
<dbReference type="Gene3D" id="3.10.10.10">
    <property type="entry name" value="HIV Type 1 Reverse Transcriptase, subunit A, domain 1"/>
    <property type="match status" value="1"/>
</dbReference>
<sequence length="405" mass="45693">MLKAGLITPSISPFSSPVLLVKKKDLTRRFCVDFRHLNAITVKNTYPLPVIDELLDELAGSKWFSKLDLRAGYHQIRLRPEDEEKTAFKTHQGHFQFRVLPYGVTGGPAMFQGGMNTMFGPLLRKGVLVFMDDILMHSATFPDHLLLLRQVLSILKANNLRAKLSKCTFAQNIISYLGHQISEAGVSTLPDKIQAVTTWPQPESVKELRGFLGLAGYYRKFVRNFGIISRPLTDLLRKNSLFVWTNVTEEAFQELKRALIQAPVLALPNFSKQFVVETDASATGVGAVLMQDAHHVAYLSKALCPWNLGLSAYEKECLALLLAIDHWRPYLQHAEFLICIDQKSLLNLTDQRLNTPIQQCVFTKLVGLQFRIQYKAGPLNRAVDALSRCRHEQHSKLNAVSVCRP</sequence>
<dbReference type="CDD" id="cd01647">
    <property type="entry name" value="RT_LTR"/>
    <property type="match status" value="1"/>
</dbReference>
<evidence type="ECO:0000313" key="4">
    <source>
        <dbReference type="Proteomes" id="UP000015106"/>
    </source>
</evidence>
<dbReference type="PANTHER" id="PTHR37984:SF5">
    <property type="entry name" value="PROTEIN NYNRIN-LIKE"/>
    <property type="match status" value="1"/>
</dbReference>
<dbReference type="FunFam" id="3.30.70.270:FF:000020">
    <property type="entry name" value="Transposon Tf2-6 polyprotein-like Protein"/>
    <property type="match status" value="1"/>
</dbReference>
<organism evidence="3 4">
    <name type="scientific">Triticum urartu</name>
    <name type="common">Red wild einkorn</name>
    <name type="synonym">Crithodium urartu</name>
    <dbReference type="NCBI Taxonomy" id="4572"/>
    <lineage>
        <taxon>Eukaryota</taxon>
        <taxon>Viridiplantae</taxon>
        <taxon>Streptophyta</taxon>
        <taxon>Embryophyta</taxon>
        <taxon>Tracheophyta</taxon>
        <taxon>Spermatophyta</taxon>
        <taxon>Magnoliopsida</taxon>
        <taxon>Liliopsida</taxon>
        <taxon>Poales</taxon>
        <taxon>Poaceae</taxon>
        <taxon>BOP clade</taxon>
        <taxon>Pooideae</taxon>
        <taxon>Triticodae</taxon>
        <taxon>Triticeae</taxon>
        <taxon>Triticinae</taxon>
        <taxon>Triticum</taxon>
    </lineage>
</organism>
<keyword evidence="4" id="KW-1185">Reference proteome</keyword>
<protein>
    <recommendedName>
        <fullName evidence="2">Reverse transcriptase domain-containing protein</fullName>
    </recommendedName>
</protein>
<dbReference type="Gene3D" id="3.30.70.270">
    <property type="match status" value="2"/>
</dbReference>